<dbReference type="PATRIC" id="fig|476652.3.peg.2858"/>
<dbReference type="EMBL" id="LDZY01000009">
    <property type="protein sequence ID" value="KLU65178.1"/>
    <property type="molecule type" value="Genomic_DNA"/>
</dbReference>
<evidence type="ECO:0000313" key="2">
    <source>
        <dbReference type="EMBL" id="KLU65178.1"/>
    </source>
</evidence>
<evidence type="ECO:0000313" key="3">
    <source>
        <dbReference type="Proteomes" id="UP000036356"/>
    </source>
</evidence>
<feature type="compositionally biased region" description="Low complexity" evidence="1">
    <location>
        <begin position="102"/>
        <end position="112"/>
    </location>
</feature>
<dbReference type="Proteomes" id="UP000036356">
    <property type="component" value="Unassembled WGS sequence"/>
</dbReference>
<feature type="compositionally biased region" description="Polar residues" evidence="1">
    <location>
        <begin position="113"/>
        <end position="125"/>
    </location>
</feature>
<keyword evidence="3" id="KW-1185">Reference proteome</keyword>
<dbReference type="NCBIfam" id="NF038038">
    <property type="entry name" value="cytoc_DsrJ"/>
    <property type="match status" value="1"/>
</dbReference>
<dbReference type="Gene3D" id="3.90.10.10">
    <property type="entry name" value="Cytochrome C3"/>
    <property type="match status" value="1"/>
</dbReference>
<sequence>MYKGGRIIASLIVFVAVLAFPFFYNLGKANAGPVINVPSGTQCVEPVAYMRANHMQLLNQWRDEYVRQGKTVYVNSQGKSFNINIDTCLQCHYSNSATSSSPAATHPAVSTTGASNPAATTEASNSVVNPSDQFCVTCHKYASVEPTCWSCHNLPEGANQ</sequence>
<dbReference type="STRING" id="476652.DEAC_c27300"/>
<dbReference type="InterPro" id="IPR047668">
    <property type="entry name" value="DsrJ"/>
</dbReference>
<dbReference type="RefSeq" id="WP_047810571.1">
    <property type="nucleotide sequence ID" value="NZ_LDZY01000009.1"/>
</dbReference>
<evidence type="ECO:0000256" key="1">
    <source>
        <dbReference type="SAM" id="MobiDB-lite"/>
    </source>
</evidence>
<proteinExistence type="predicted"/>
<gene>
    <name evidence="2" type="ORF">DEAC_c27300</name>
</gene>
<reference evidence="2 3" key="1">
    <citation type="submission" date="2015-06" db="EMBL/GenBank/DDBJ databases">
        <title>Draft genome of the moderately acidophilic sulfate reducer Candidatus Desulfosporosinus acididurans strain M1.</title>
        <authorList>
            <person name="Poehlein A."/>
            <person name="Petzsch P."/>
            <person name="Johnson B.D."/>
            <person name="Schloemann M."/>
            <person name="Daniel R."/>
            <person name="Muehling M."/>
        </authorList>
    </citation>
    <scope>NUCLEOTIDE SEQUENCE [LARGE SCALE GENOMIC DNA]</scope>
    <source>
        <strain evidence="2 3">M1</strain>
    </source>
</reference>
<protein>
    <submittedName>
        <fullName evidence="2">Uncharacterized protein</fullName>
    </submittedName>
</protein>
<name>A0A0J1FQC9_9FIRM</name>
<dbReference type="InterPro" id="IPR036280">
    <property type="entry name" value="Multihaem_cyt_sf"/>
</dbReference>
<organism evidence="2 3">
    <name type="scientific">Desulfosporosinus acididurans</name>
    <dbReference type="NCBI Taxonomy" id="476652"/>
    <lineage>
        <taxon>Bacteria</taxon>
        <taxon>Bacillati</taxon>
        <taxon>Bacillota</taxon>
        <taxon>Clostridia</taxon>
        <taxon>Eubacteriales</taxon>
        <taxon>Desulfitobacteriaceae</taxon>
        <taxon>Desulfosporosinus</taxon>
    </lineage>
</organism>
<comment type="caution">
    <text evidence="2">The sequence shown here is derived from an EMBL/GenBank/DDBJ whole genome shotgun (WGS) entry which is preliminary data.</text>
</comment>
<feature type="region of interest" description="Disordered" evidence="1">
    <location>
        <begin position="102"/>
        <end position="125"/>
    </location>
</feature>
<accession>A0A0J1FQC9</accession>
<dbReference type="AlphaFoldDB" id="A0A0J1FQC9"/>
<dbReference type="SUPFAM" id="SSF48695">
    <property type="entry name" value="Multiheme cytochromes"/>
    <property type="match status" value="1"/>
</dbReference>